<evidence type="ECO:0000313" key="1">
    <source>
        <dbReference type="EMBL" id="MED1202313.1"/>
    </source>
</evidence>
<dbReference type="Proteomes" id="UP001341444">
    <property type="component" value="Unassembled WGS sequence"/>
</dbReference>
<evidence type="ECO:0000313" key="2">
    <source>
        <dbReference type="Proteomes" id="UP001341444"/>
    </source>
</evidence>
<proteinExistence type="predicted"/>
<accession>A0ABU6MCB7</accession>
<dbReference type="RefSeq" id="WP_066266912.1">
    <property type="nucleotide sequence ID" value="NZ_JARMAB010000005.1"/>
</dbReference>
<keyword evidence="2" id="KW-1185">Reference proteome</keyword>
<name>A0ABU6MCB7_9BACI</name>
<gene>
    <name evidence="1" type="ORF">P4T90_04305</name>
</gene>
<organism evidence="1 2">
    <name type="scientific">Heyndrickxia acidicola</name>
    <dbReference type="NCBI Taxonomy" id="209389"/>
    <lineage>
        <taxon>Bacteria</taxon>
        <taxon>Bacillati</taxon>
        <taxon>Bacillota</taxon>
        <taxon>Bacilli</taxon>
        <taxon>Bacillales</taxon>
        <taxon>Bacillaceae</taxon>
        <taxon>Heyndrickxia</taxon>
    </lineage>
</organism>
<comment type="caution">
    <text evidence="1">The sequence shown here is derived from an EMBL/GenBank/DDBJ whole genome shotgun (WGS) entry which is preliminary data.</text>
</comment>
<protein>
    <submittedName>
        <fullName evidence="1">Uncharacterized protein</fullName>
    </submittedName>
</protein>
<reference evidence="1 2" key="1">
    <citation type="submission" date="2023-03" db="EMBL/GenBank/DDBJ databases">
        <title>Bacillus Genome Sequencing.</title>
        <authorList>
            <person name="Dunlap C."/>
        </authorList>
    </citation>
    <scope>NUCLEOTIDE SEQUENCE [LARGE SCALE GENOMIC DNA]</scope>
    <source>
        <strain evidence="1 2">B-23453</strain>
    </source>
</reference>
<dbReference type="EMBL" id="JARMAB010000005">
    <property type="protein sequence ID" value="MED1202313.1"/>
    <property type="molecule type" value="Genomic_DNA"/>
</dbReference>
<sequence length="74" mass="8816">MNLVQIIKMLDDLKIDPYVNSHVTHTLRNNHKEVAFSYSKESEVFHLHDICKNRTTEYSYLEDIANVLYNFIKD</sequence>